<evidence type="ECO:0000313" key="2">
    <source>
        <dbReference type="EMBL" id="CAG5084540.1"/>
    </source>
</evidence>
<feature type="compositionally biased region" description="Acidic residues" evidence="1">
    <location>
        <begin position="43"/>
        <end position="61"/>
    </location>
</feature>
<keyword evidence="3" id="KW-1185">Reference proteome</keyword>
<gene>
    <name evidence="2" type="ORF">HICCMSTLAB_LOCUS4132</name>
</gene>
<organism evidence="2 3">
    <name type="scientific">Cotesia congregata</name>
    <name type="common">Parasitoid wasp</name>
    <name type="synonym">Apanteles congregatus</name>
    <dbReference type="NCBI Taxonomy" id="51543"/>
    <lineage>
        <taxon>Eukaryota</taxon>
        <taxon>Metazoa</taxon>
        <taxon>Ecdysozoa</taxon>
        <taxon>Arthropoda</taxon>
        <taxon>Hexapoda</taxon>
        <taxon>Insecta</taxon>
        <taxon>Pterygota</taxon>
        <taxon>Neoptera</taxon>
        <taxon>Endopterygota</taxon>
        <taxon>Hymenoptera</taxon>
        <taxon>Apocrita</taxon>
        <taxon>Ichneumonoidea</taxon>
        <taxon>Braconidae</taxon>
        <taxon>Microgastrinae</taxon>
        <taxon>Cotesia</taxon>
    </lineage>
</organism>
<name>A0A8J2H8I8_COTCN</name>
<protein>
    <submittedName>
        <fullName evidence="2">Uncharacterized protein</fullName>
    </submittedName>
</protein>
<dbReference type="Proteomes" id="UP000786811">
    <property type="component" value="Unassembled WGS sequence"/>
</dbReference>
<reference evidence="2" key="1">
    <citation type="submission" date="2021-04" db="EMBL/GenBank/DDBJ databases">
        <authorList>
            <person name="Chebbi M.A.C M."/>
        </authorList>
    </citation>
    <scope>NUCLEOTIDE SEQUENCE</scope>
</reference>
<proteinExistence type="predicted"/>
<sequence length="204" mass="23634">MPSSRQGGLYDFIEQGMEQKFFNIVKNLFFHQREWEIDQQEEKEQEEEGDSQADFFGEEDSSTLSIHKTESASAHEEECFQSTYDEEEEDLLSLINLENLTPSQNSLITAVLRECEKEKILPIHLPEAEIPVITIDQDIPLITLDGEEDKNLFKEKSALSQKIDDAAKKFFAEIKLRKRKDITILDNNIVNNKFVMFGKKSKIQ</sequence>
<accession>A0A8J2H8I8</accession>
<comment type="caution">
    <text evidence="2">The sequence shown here is derived from an EMBL/GenBank/DDBJ whole genome shotgun (WGS) entry which is preliminary data.</text>
</comment>
<evidence type="ECO:0000313" key="3">
    <source>
        <dbReference type="Proteomes" id="UP000786811"/>
    </source>
</evidence>
<dbReference type="EMBL" id="CAJNRD030001118">
    <property type="protein sequence ID" value="CAG5084540.1"/>
    <property type="molecule type" value="Genomic_DNA"/>
</dbReference>
<dbReference type="AlphaFoldDB" id="A0A8J2H8I8"/>
<evidence type="ECO:0000256" key="1">
    <source>
        <dbReference type="SAM" id="MobiDB-lite"/>
    </source>
</evidence>
<feature type="compositionally biased region" description="Basic and acidic residues" evidence="1">
    <location>
        <begin position="67"/>
        <end position="78"/>
    </location>
</feature>
<feature type="region of interest" description="Disordered" evidence="1">
    <location>
        <begin position="38"/>
        <end position="82"/>
    </location>
</feature>